<keyword evidence="2" id="KW-1185">Reference proteome</keyword>
<gene>
    <name evidence="1" type="ORF">ARMSODRAFT_964219</name>
</gene>
<feature type="non-terminal residue" evidence="1">
    <location>
        <position position="53"/>
    </location>
</feature>
<dbReference type="Proteomes" id="UP000218334">
    <property type="component" value="Unassembled WGS sequence"/>
</dbReference>
<reference evidence="2" key="1">
    <citation type="journal article" date="2017" name="Nat. Ecol. Evol.">
        <title>Genome expansion and lineage-specific genetic innovations in the forest pathogenic fungi Armillaria.</title>
        <authorList>
            <person name="Sipos G."/>
            <person name="Prasanna A.N."/>
            <person name="Walter M.C."/>
            <person name="O'Connor E."/>
            <person name="Balint B."/>
            <person name="Krizsan K."/>
            <person name="Kiss B."/>
            <person name="Hess J."/>
            <person name="Varga T."/>
            <person name="Slot J."/>
            <person name="Riley R."/>
            <person name="Boka B."/>
            <person name="Rigling D."/>
            <person name="Barry K."/>
            <person name="Lee J."/>
            <person name="Mihaltcheva S."/>
            <person name="LaButti K."/>
            <person name="Lipzen A."/>
            <person name="Waldron R."/>
            <person name="Moloney N.M."/>
            <person name="Sperisen C."/>
            <person name="Kredics L."/>
            <person name="Vagvoelgyi C."/>
            <person name="Patrignani A."/>
            <person name="Fitzpatrick D."/>
            <person name="Nagy I."/>
            <person name="Doyle S."/>
            <person name="Anderson J.B."/>
            <person name="Grigoriev I.V."/>
            <person name="Gueldener U."/>
            <person name="Muensterkoetter M."/>
            <person name="Nagy L.G."/>
        </authorList>
    </citation>
    <scope>NUCLEOTIDE SEQUENCE [LARGE SCALE GENOMIC DNA]</scope>
    <source>
        <strain evidence="2">28-4</strain>
    </source>
</reference>
<evidence type="ECO:0000313" key="2">
    <source>
        <dbReference type="Proteomes" id="UP000218334"/>
    </source>
</evidence>
<name>A0A2H3ATY2_9AGAR</name>
<accession>A0A2H3ATY2</accession>
<sequence length="53" mass="5778">MPPKSTLTSITQPCRLTGTAQYLPVTTWHSIKVLLAPRAISERNDATEGHGQC</sequence>
<protein>
    <submittedName>
        <fullName evidence="1">Uncharacterized protein</fullName>
    </submittedName>
</protein>
<evidence type="ECO:0000313" key="1">
    <source>
        <dbReference type="EMBL" id="PBK62209.1"/>
    </source>
</evidence>
<organism evidence="1 2">
    <name type="scientific">Armillaria solidipes</name>
    <dbReference type="NCBI Taxonomy" id="1076256"/>
    <lineage>
        <taxon>Eukaryota</taxon>
        <taxon>Fungi</taxon>
        <taxon>Dikarya</taxon>
        <taxon>Basidiomycota</taxon>
        <taxon>Agaricomycotina</taxon>
        <taxon>Agaricomycetes</taxon>
        <taxon>Agaricomycetidae</taxon>
        <taxon>Agaricales</taxon>
        <taxon>Marasmiineae</taxon>
        <taxon>Physalacriaceae</taxon>
        <taxon>Armillaria</taxon>
    </lineage>
</organism>
<proteinExistence type="predicted"/>
<dbReference type="EMBL" id="KZ293468">
    <property type="protein sequence ID" value="PBK62209.1"/>
    <property type="molecule type" value="Genomic_DNA"/>
</dbReference>
<dbReference type="AlphaFoldDB" id="A0A2H3ATY2"/>